<feature type="region of interest" description="Disordered" evidence="1">
    <location>
        <begin position="1"/>
        <end position="27"/>
    </location>
</feature>
<evidence type="ECO:0000313" key="2">
    <source>
        <dbReference type="EMBL" id="OQE31967.1"/>
    </source>
</evidence>
<evidence type="ECO:0008006" key="4">
    <source>
        <dbReference type="Google" id="ProtNLM"/>
    </source>
</evidence>
<dbReference type="GO" id="GO:0031047">
    <property type="term" value="P:regulatory ncRNA-mediated gene silencing"/>
    <property type="evidence" value="ECO:0007669"/>
    <property type="project" value="InterPro"/>
</dbReference>
<dbReference type="EMBL" id="MLKD01000001">
    <property type="protein sequence ID" value="OQE31967.1"/>
    <property type="molecule type" value="Genomic_DNA"/>
</dbReference>
<reference evidence="3" key="1">
    <citation type="journal article" date="2017" name="Nat. Microbiol.">
        <title>Global analysis of biosynthetic gene clusters reveals vast potential of secondary metabolite production in Penicillium species.</title>
        <authorList>
            <person name="Nielsen J.C."/>
            <person name="Grijseels S."/>
            <person name="Prigent S."/>
            <person name="Ji B."/>
            <person name="Dainat J."/>
            <person name="Nielsen K.F."/>
            <person name="Frisvad J.C."/>
            <person name="Workman M."/>
            <person name="Nielsen J."/>
        </authorList>
    </citation>
    <scope>NUCLEOTIDE SEQUENCE [LARGE SCALE GENOMIC DNA]</scope>
    <source>
        <strain evidence="3">IBT 24891</strain>
    </source>
</reference>
<dbReference type="Proteomes" id="UP000191285">
    <property type="component" value="Unassembled WGS sequence"/>
</dbReference>
<evidence type="ECO:0000256" key="1">
    <source>
        <dbReference type="SAM" id="MobiDB-lite"/>
    </source>
</evidence>
<proteinExistence type="predicted"/>
<name>A0A1V6U062_9EURO</name>
<dbReference type="STRING" id="303698.A0A1V6U062"/>
<feature type="region of interest" description="Disordered" evidence="1">
    <location>
        <begin position="459"/>
        <end position="478"/>
    </location>
</feature>
<keyword evidence="3" id="KW-1185">Reference proteome</keyword>
<dbReference type="Pfam" id="PF09692">
    <property type="entry name" value="Arb1"/>
    <property type="match status" value="1"/>
</dbReference>
<comment type="caution">
    <text evidence="2">The sequence shown here is derived from an EMBL/GenBank/DDBJ whole genome shotgun (WGS) entry which is preliminary data.</text>
</comment>
<sequence>MGKSKRPKSQRGLDKPTGFEEYNADGPITPAEHEEMCKLYNPIRPFIDRFEDALMRFQHKRRILPDRLNVFHKYLQYGGVSAGQNYGTGVSAQEVKGMPEEEAMKARSQTAVQRSREHLEINFNEVLKGFLGSFYIAHFNPESKKDIELATITIGNFYTYLLFHNVCPEFKDDIDRARKTCDVATNELWKNLQLVHNAPGAFNRSCSTLFGGYHFDSAFNNYASSDDPKKAKEHAQQVARKVIKYAVAGAGSNEQASRFQQLVNQNLISAIKVEDIDGFEVLEVIQPDDSTRDFYHEAAPDLIPVGKVRAKSYRDPANPGIDMSPEERADWDKGNAPVYDFEFFLELELLSHCYPGLKIMTSVWELNCGVYFFDEVMSAQPSFYTVIANDLMLHWKLPKNLLKEEAKQEDLISESAEATVKQYLKSTGTTSSDGATTETQISEVVTGFKELSLTDKPKIEELEKSREGESDSEKEDKL</sequence>
<gene>
    <name evidence="2" type="ORF">PENSTE_c001G06558</name>
</gene>
<evidence type="ECO:0000313" key="3">
    <source>
        <dbReference type="Proteomes" id="UP000191285"/>
    </source>
</evidence>
<protein>
    <recommendedName>
        <fullName evidence="4">Argonaute siRNA chaperone complex subunit Arb1</fullName>
    </recommendedName>
</protein>
<dbReference type="InterPro" id="IPR018606">
    <property type="entry name" value="Arb1"/>
</dbReference>
<dbReference type="AlphaFoldDB" id="A0A1V6U062"/>
<accession>A0A1V6U062</accession>
<dbReference type="GO" id="GO:0033167">
    <property type="term" value="C:ARC complex"/>
    <property type="evidence" value="ECO:0007669"/>
    <property type="project" value="InterPro"/>
</dbReference>
<dbReference type="OrthoDB" id="435402at2759"/>
<organism evidence="2 3">
    <name type="scientific">Penicillium steckii</name>
    <dbReference type="NCBI Taxonomy" id="303698"/>
    <lineage>
        <taxon>Eukaryota</taxon>
        <taxon>Fungi</taxon>
        <taxon>Dikarya</taxon>
        <taxon>Ascomycota</taxon>
        <taxon>Pezizomycotina</taxon>
        <taxon>Eurotiomycetes</taxon>
        <taxon>Eurotiomycetidae</taxon>
        <taxon>Eurotiales</taxon>
        <taxon>Aspergillaceae</taxon>
        <taxon>Penicillium</taxon>
    </lineage>
</organism>